<name>A0AA89C7D2_PINIB</name>
<protein>
    <submittedName>
        <fullName evidence="2">Uncharacterized protein</fullName>
    </submittedName>
</protein>
<feature type="compositionally biased region" description="Polar residues" evidence="1">
    <location>
        <begin position="293"/>
        <end position="329"/>
    </location>
</feature>
<evidence type="ECO:0000313" key="2">
    <source>
        <dbReference type="EMBL" id="KAK3097875.1"/>
    </source>
</evidence>
<feature type="compositionally biased region" description="Polar residues" evidence="1">
    <location>
        <begin position="562"/>
        <end position="572"/>
    </location>
</feature>
<reference evidence="2" key="1">
    <citation type="submission" date="2019-08" db="EMBL/GenBank/DDBJ databases">
        <title>The improved chromosome-level genome for the pearl oyster Pinctada fucata martensii using PacBio sequencing and Hi-C.</title>
        <authorList>
            <person name="Zheng Z."/>
        </authorList>
    </citation>
    <scope>NUCLEOTIDE SEQUENCE</scope>
    <source>
        <strain evidence="2">ZZ-2019</strain>
        <tissue evidence="2">Adductor muscle</tissue>
    </source>
</reference>
<accession>A0AA89C7D2</accession>
<feature type="region of interest" description="Disordered" evidence="1">
    <location>
        <begin position="159"/>
        <end position="181"/>
    </location>
</feature>
<comment type="caution">
    <text evidence="2">The sequence shown here is derived from an EMBL/GenBank/DDBJ whole genome shotgun (WGS) entry which is preliminary data.</text>
</comment>
<sequence length="633" mass="70520">MKEGFKKSWIYHLYYEMQTSNDVVCMVHDSQILESQLKLQVPLNDDILRLLSIGAISIVQEYDNVYSLNGHYSNPPNSGSYENVADFSHVSGVFDYSNIWDHENNGNICSPKTPKSSNPKVVNFKDVPVDIIEGPVVVPDNETPAKPEKQEKKFFDFFRKKKKDKDKDQGGNTPSGGALVNKDPAVQGFFSQYIPRPGVQYYRDLAGNIKQGPIGYTPVCQCMPSLKKLEHQVHTNKEAVGPSQTHTDKYPEIAPKPVLRQRTRSSDGLLLEDGITSAHELAQRSKSEERTLDSTPNAPQILRSQTPQTPRSSSEMRPQGQQNYVNSNAGVPYRYPGHPGVQGQPSAQKPQHLPYNTGVQQPYHQHQNSFSHVKSPQANPSRYPPHEQYNRGQDGGQGLRENPYASVRNVSQYKAPGNVQYGVINKQGLPYRSTYNVNYANQGEKTPFRESSPIVKSFSKSESNLDRSLNDSDHDPGYTSPVNPRGDFLTCRTPTGEISANRDNTKSVANYPNAYNKEDSSSNPDSGYSSKIFGSRTNAGNVQSNSGTPSSSFSTDHDHSMSIPSNNNSPHPQVSHGDYDQIQNVRQRQQVQGQHLPKPRSDLVSEKTSRSRSKTEGGTIQQRSRGFPSPYCC</sequence>
<feature type="compositionally biased region" description="Polar residues" evidence="1">
    <location>
        <begin position="357"/>
        <end position="380"/>
    </location>
</feature>
<feature type="compositionally biased region" description="Low complexity" evidence="1">
    <location>
        <begin position="544"/>
        <end position="554"/>
    </location>
</feature>
<gene>
    <name evidence="2" type="ORF">FSP39_014060</name>
</gene>
<evidence type="ECO:0000313" key="3">
    <source>
        <dbReference type="Proteomes" id="UP001186944"/>
    </source>
</evidence>
<feature type="compositionally biased region" description="Polar residues" evidence="1">
    <location>
        <begin position="492"/>
        <end position="510"/>
    </location>
</feature>
<proteinExistence type="predicted"/>
<dbReference type="Proteomes" id="UP001186944">
    <property type="component" value="Unassembled WGS sequence"/>
</dbReference>
<feature type="compositionally biased region" description="Low complexity" evidence="1">
    <location>
        <begin position="521"/>
        <end position="530"/>
    </location>
</feature>
<organism evidence="2 3">
    <name type="scientific">Pinctada imbricata</name>
    <name type="common">Atlantic pearl-oyster</name>
    <name type="synonym">Pinctada martensii</name>
    <dbReference type="NCBI Taxonomy" id="66713"/>
    <lineage>
        <taxon>Eukaryota</taxon>
        <taxon>Metazoa</taxon>
        <taxon>Spiralia</taxon>
        <taxon>Lophotrochozoa</taxon>
        <taxon>Mollusca</taxon>
        <taxon>Bivalvia</taxon>
        <taxon>Autobranchia</taxon>
        <taxon>Pteriomorphia</taxon>
        <taxon>Pterioida</taxon>
        <taxon>Pterioidea</taxon>
        <taxon>Pteriidae</taxon>
        <taxon>Pinctada</taxon>
    </lineage>
</organism>
<dbReference type="AlphaFoldDB" id="A0AA89C7D2"/>
<evidence type="ECO:0000256" key="1">
    <source>
        <dbReference type="SAM" id="MobiDB-lite"/>
    </source>
</evidence>
<feature type="region of interest" description="Disordered" evidence="1">
    <location>
        <begin position="234"/>
        <end position="402"/>
    </location>
</feature>
<feature type="compositionally biased region" description="Basic and acidic residues" evidence="1">
    <location>
        <begin position="463"/>
        <end position="476"/>
    </location>
</feature>
<feature type="compositionally biased region" description="Low complexity" evidence="1">
    <location>
        <begin position="581"/>
        <end position="594"/>
    </location>
</feature>
<dbReference type="EMBL" id="VSWD01000007">
    <property type="protein sequence ID" value="KAK3097875.1"/>
    <property type="molecule type" value="Genomic_DNA"/>
</dbReference>
<feature type="compositionally biased region" description="Basic and acidic residues" evidence="1">
    <location>
        <begin position="599"/>
        <end position="615"/>
    </location>
</feature>
<feature type="compositionally biased region" description="Basic and acidic residues" evidence="1">
    <location>
        <begin position="281"/>
        <end position="292"/>
    </location>
</feature>
<keyword evidence="3" id="KW-1185">Reference proteome</keyword>
<feature type="region of interest" description="Disordered" evidence="1">
    <location>
        <begin position="444"/>
        <end position="633"/>
    </location>
</feature>